<dbReference type="InterPro" id="IPR003033">
    <property type="entry name" value="SCP2_sterol-bd_dom"/>
</dbReference>
<comment type="caution">
    <text evidence="5">The sequence shown here is derived from an EMBL/GenBank/DDBJ whole genome shotgun (WGS) entry which is preliminary data.</text>
</comment>
<evidence type="ECO:0000256" key="1">
    <source>
        <dbReference type="ARBA" id="ARBA00023015"/>
    </source>
</evidence>
<evidence type="ECO:0000313" key="6">
    <source>
        <dbReference type="Proteomes" id="UP000262621"/>
    </source>
</evidence>
<dbReference type="GO" id="GO:0003677">
    <property type="term" value="F:DNA binding"/>
    <property type="evidence" value="ECO:0007669"/>
    <property type="project" value="UniProtKB-KW"/>
</dbReference>
<keyword evidence="1" id="KW-0805">Transcription regulation</keyword>
<dbReference type="InterPro" id="IPR002577">
    <property type="entry name" value="HTH_HxlR"/>
</dbReference>
<evidence type="ECO:0000256" key="3">
    <source>
        <dbReference type="ARBA" id="ARBA00023163"/>
    </source>
</evidence>
<keyword evidence="6" id="KW-1185">Reference proteome</keyword>
<dbReference type="InterPro" id="IPR036390">
    <property type="entry name" value="WH_DNA-bd_sf"/>
</dbReference>
<evidence type="ECO:0000256" key="2">
    <source>
        <dbReference type="ARBA" id="ARBA00023125"/>
    </source>
</evidence>
<feature type="domain" description="HTH hxlR-type" evidence="4">
    <location>
        <begin position="16"/>
        <end position="114"/>
    </location>
</feature>
<keyword evidence="3" id="KW-0804">Transcription</keyword>
<dbReference type="Proteomes" id="UP000262621">
    <property type="component" value="Unassembled WGS sequence"/>
</dbReference>
<dbReference type="Pfam" id="PF02036">
    <property type="entry name" value="SCP2"/>
    <property type="match status" value="1"/>
</dbReference>
<dbReference type="PROSITE" id="PS51118">
    <property type="entry name" value="HTH_HXLR"/>
    <property type="match status" value="1"/>
</dbReference>
<proteinExistence type="predicted"/>
<evidence type="ECO:0000259" key="4">
    <source>
        <dbReference type="PROSITE" id="PS51118"/>
    </source>
</evidence>
<dbReference type="SUPFAM" id="SSF55718">
    <property type="entry name" value="SCP-like"/>
    <property type="match status" value="1"/>
</dbReference>
<organism evidence="5 6">
    <name type="scientific">Micromonospora craniellae</name>
    <dbReference type="NCBI Taxonomy" id="2294034"/>
    <lineage>
        <taxon>Bacteria</taxon>
        <taxon>Bacillati</taxon>
        <taxon>Actinomycetota</taxon>
        <taxon>Actinomycetes</taxon>
        <taxon>Micromonosporales</taxon>
        <taxon>Micromonosporaceae</taxon>
        <taxon>Micromonospora</taxon>
    </lineage>
</organism>
<name>A0A372FS26_9ACTN</name>
<gene>
    <name evidence="5" type="ORF">D0Q02_27355</name>
</gene>
<sequence length="234" mass="25056">MAQTGLAGKRSYHQYCGLASALDVLGERWTLLIIRELLMGPRRYSELLADLPGIGTNLLADRLKFLVDSGVLRQVDVHGTGGRLSYELTPTGQALRPMVLGLAHWGLEFVGDLSAEDTVRPHWGFLAVEAMFQWDKVSPIDESYQFQVDDEVFRIDVAGGVPRVAKGPADHPAMVATTDAATFVCIGAGRVTPLMAMVGGQLKLEGDIDAVLRCCELLGLEAGAAPAAQATSGH</sequence>
<dbReference type="Pfam" id="PF01638">
    <property type="entry name" value="HxlR"/>
    <property type="match status" value="1"/>
</dbReference>
<accession>A0A372FS26</accession>
<keyword evidence="2" id="KW-0238">DNA-binding</keyword>
<dbReference type="PANTHER" id="PTHR33204">
    <property type="entry name" value="TRANSCRIPTIONAL REGULATOR, MARR FAMILY"/>
    <property type="match status" value="1"/>
</dbReference>
<dbReference type="AlphaFoldDB" id="A0A372FS26"/>
<dbReference type="InterPro" id="IPR036388">
    <property type="entry name" value="WH-like_DNA-bd_sf"/>
</dbReference>
<dbReference type="PANTHER" id="PTHR33204:SF18">
    <property type="entry name" value="TRANSCRIPTIONAL REGULATORY PROTEIN"/>
    <property type="match status" value="1"/>
</dbReference>
<reference evidence="5 6" key="1">
    <citation type="submission" date="2018-08" db="EMBL/GenBank/DDBJ databases">
        <title>Verrucosispora craniellae sp. nov., isolated from a marine sponge in the South China Sea.</title>
        <authorList>
            <person name="Li L."/>
            <person name="Lin H.W."/>
        </authorList>
    </citation>
    <scope>NUCLEOTIDE SEQUENCE [LARGE SCALE GENOMIC DNA]</scope>
    <source>
        <strain evidence="5 6">LHW63014</strain>
    </source>
</reference>
<dbReference type="Gene3D" id="3.30.1050.10">
    <property type="entry name" value="SCP2 sterol-binding domain"/>
    <property type="match status" value="1"/>
</dbReference>
<dbReference type="SUPFAM" id="SSF46785">
    <property type="entry name" value="Winged helix' DNA-binding domain"/>
    <property type="match status" value="1"/>
</dbReference>
<dbReference type="Gene3D" id="1.10.10.10">
    <property type="entry name" value="Winged helix-like DNA-binding domain superfamily/Winged helix DNA-binding domain"/>
    <property type="match status" value="1"/>
</dbReference>
<dbReference type="RefSeq" id="WP_117230861.1">
    <property type="nucleotide sequence ID" value="NZ_CP061725.1"/>
</dbReference>
<dbReference type="EMBL" id="QVFU01000056">
    <property type="protein sequence ID" value="RFS43508.1"/>
    <property type="molecule type" value="Genomic_DNA"/>
</dbReference>
<evidence type="ECO:0000313" key="5">
    <source>
        <dbReference type="EMBL" id="RFS43508.1"/>
    </source>
</evidence>
<protein>
    <submittedName>
        <fullName evidence="5">Transcriptional regulator</fullName>
    </submittedName>
</protein>
<dbReference type="OrthoDB" id="9792527at2"/>
<dbReference type="InterPro" id="IPR036527">
    <property type="entry name" value="SCP2_sterol-bd_dom_sf"/>
</dbReference>